<dbReference type="AlphaFoldDB" id="A0AA40FX85"/>
<gene>
    <name evidence="2" type="ORF">K0M31_004515</name>
</gene>
<proteinExistence type="predicted"/>
<protein>
    <submittedName>
        <fullName evidence="2">Uncharacterized protein</fullName>
    </submittedName>
</protein>
<sequence>MKRKKRKRKAGGTGIVRYCVWIVEDVNVDGTRNDEVDRDATWKKGKGRRAWESGGLQLADRAVFVDARNRRNPHLWNEHTGPATSHVAVDEPRGPSSIDGRFGVLPPTWIREWFPGSV</sequence>
<name>A0AA40FX85_9HYME</name>
<comment type="caution">
    <text evidence="2">The sequence shown here is derived from an EMBL/GenBank/DDBJ whole genome shotgun (WGS) entry which is preliminary data.</text>
</comment>
<evidence type="ECO:0000313" key="2">
    <source>
        <dbReference type="EMBL" id="KAK1126894.1"/>
    </source>
</evidence>
<evidence type="ECO:0000256" key="1">
    <source>
        <dbReference type="SAM" id="MobiDB-lite"/>
    </source>
</evidence>
<organism evidence="2 3">
    <name type="scientific">Melipona bicolor</name>
    <dbReference type="NCBI Taxonomy" id="60889"/>
    <lineage>
        <taxon>Eukaryota</taxon>
        <taxon>Metazoa</taxon>
        <taxon>Ecdysozoa</taxon>
        <taxon>Arthropoda</taxon>
        <taxon>Hexapoda</taxon>
        <taxon>Insecta</taxon>
        <taxon>Pterygota</taxon>
        <taxon>Neoptera</taxon>
        <taxon>Endopterygota</taxon>
        <taxon>Hymenoptera</taxon>
        <taxon>Apocrita</taxon>
        <taxon>Aculeata</taxon>
        <taxon>Apoidea</taxon>
        <taxon>Anthophila</taxon>
        <taxon>Apidae</taxon>
        <taxon>Melipona</taxon>
    </lineage>
</organism>
<reference evidence="2" key="1">
    <citation type="submission" date="2021-10" db="EMBL/GenBank/DDBJ databases">
        <title>Melipona bicolor Genome sequencing and assembly.</title>
        <authorList>
            <person name="Araujo N.S."/>
            <person name="Arias M.C."/>
        </authorList>
    </citation>
    <scope>NUCLEOTIDE SEQUENCE</scope>
    <source>
        <strain evidence="2">USP_2M_L1-L4_2017</strain>
        <tissue evidence="2">Whole body</tissue>
    </source>
</reference>
<feature type="region of interest" description="Disordered" evidence="1">
    <location>
        <begin position="75"/>
        <end position="99"/>
    </location>
</feature>
<accession>A0AA40FX85</accession>
<keyword evidence="3" id="KW-1185">Reference proteome</keyword>
<evidence type="ECO:0000313" key="3">
    <source>
        <dbReference type="Proteomes" id="UP001177670"/>
    </source>
</evidence>
<dbReference type="EMBL" id="JAHYIQ010000013">
    <property type="protein sequence ID" value="KAK1126894.1"/>
    <property type="molecule type" value="Genomic_DNA"/>
</dbReference>
<dbReference type="Proteomes" id="UP001177670">
    <property type="component" value="Unassembled WGS sequence"/>
</dbReference>